<gene>
    <name evidence="1" type="ORF">NCTC7582_04664</name>
</gene>
<organism evidence="1 2">
    <name type="scientific">Lysinibacillus capsici</name>
    <dbReference type="NCBI Taxonomy" id="2115968"/>
    <lineage>
        <taxon>Bacteria</taxon>
        <taxon>Bacillati</taxon>
        <taxon>Bacillota</taxon>
        <taxon>Bacilli</taxon>
        <taxon>Bacillales</taxon>
        <taxon>Bacillaceae</taxon>
        <taxon>Lysinibacillus</taxon>
    </lineage>
</organism>
<proteinExistence type="predicted"/>
<evidence type="ECO:0000313" key="2">
    <source>
        <dbReference type="Proteomes" id="UP000251431"/>
    </source>
</evidence>
<accession>A0A2X1A360</accession>
<protein>
    <submittedName>
        <fullName evidence="1">Uncharacterized protein</fullName>
    </submittedName>
</protein>
<dbReference type="AlphaFoldDB" id="A0A2X1A360"/>
<dbReference type="EMBL" id="UAQE01000004">
    <property type="protein sequence ID" value="SPU38699.1"/>
    <property type="molecule type" value="Genomic_DNA"/>
</dbReference>
<dbReference type="Proteomes" id="UP000251431">
    <property type="component" value="Unassembled WGS sequence"/>
</dbReference>
<sequence length="72" mass="8635">MNYKTIVPVRFLFKRRPYDVEIVGVSNLFLTREEYEALTDEMVLKLLRDQCHNVIRLIREGENVIGVDFKQY</sequence>
<dbReference type="RefSeq" id="WP_112118549.1">
    <property type="nucleotide sequence ID" value="NZ_JARMTG010000001.1"/>
</dbReference>
<name>A0A2X1A360_9BACI</name>
<evidence type="ECO:0000313" key="1">
    <source>
        <dbReference type="EMBL" id="SPU38699.1"/>
    </source>
</evidence>
<reference evidence="1 2" key="1">
    <citation type="submission" date="2018-06" db="EMBL/GenBank/DDBJ databases">
        <authorList>
            <consortium name="Pathogen Informatics"/>
            <person name="Doyle S."/>
        </authorList>
    </citation>
    <scope>NUCLEOTIDE SEQUENCE [LARGE SCALE GENOMIC DNA]</scope>
    <source>
        <strain evidence="1 2">NCTC7582</strain>
    </source>
</reference>